<dbReference type="RefSeq" id="WP_289586388.1">
    <property type="nucleotide sequence ID" value="NZ_JAUDDW010000030.1"/>
</dbReference>
<dbReference type="InterPro" id="IPR011257">
    <property type="entry name" value="DNA_glycosylase"/>
</dbReference>
<dbReference type="SUPFAM" id="SSF48150">
    <property type="entry name" value="DNA-glycosylase"/>
    <property type="match status" value="1"/>
</dbReference>
<comment type="caution">
    <text evidence="1">The sequence shown here is derived from an EMBL/GenBank/DDBJ whole genome shotgun (WGS) entry which is preliminary data.</text>
</comment>
<keyword evidence="1" id="KW-0378">Hydrolase</keyword>
<reference evidence="2" key="1">
    <citation type="submission" date="2023-06" db="EMBL/GenBank/DDBJ databases">
        <title>Identification and characterization of horizontal gene transfer across gut microbiota members of farm animals based on homology search.</title>
        <authorList>
            <person name="Zeman M."/>
            <person name="Kubasova T."/>
            <person name="Jahodarova E."/>
            <person name="Nykrynova M."/>
            <person name="Rychlik I."/>
        </authorList>
    </citation>
    <scope>NUCLEOTIDE SEQUENCE [LARGE SCALE GENOMIC DNA]</scope>
    <source>
        <strain evidence="2">161_Gplus</strain>
    </source>
</reference>
<protein>
    <submittedName>
        <fullName evidence="1">DNA-3-methyladenine glycosylase I</fullName>
        <ecNumber evidence="1">3.2.2.20</ecNumber>
    </submittedName>
</protein>
<keyword evidence="2" id="KW-1185">Reference proteome</keyword>
<dbReference type="PANTHER" id="PTHR30037:SF4">
    <property type="entry name" value="DNA-3-METHYLADENINE GLYCOSYLASE I"/>
    <property type="match status" value="1"/>
</dbReference>
<name>A0ABT7UZ47_9LACO</name>
<accession>A0ABT7UZ47</accession>
<dbReference type="Gene3D" id="1.10.340.30">
    <property type="entry name" value="Hypothetical protein, domain 2"/>
    <property type="match status" value="1"/>
</dbReference>
<dbReference type="Proteomes" id="UP001529343">
    <property type="component" value="Unassembled WGS sequence"/>
</dbReference>
<keyword evidence="1" id="KW-0326">Glycosidase</keyword>
<organism evidence="1 2">
    <name type="scientific">Limosilactobacillus pontis</name>
    <dbReference type="NCBI Taxonomy" id="35787"/>
    <lineage>
        <taxon>Bacteria</taxon>
        <taxon>Bacillati</taxon>
        <taxon>Bacillota</taxon>
        <taxon>Bacilli</taxon>
        <taxon>Lactobacillales</taxon>
        <taxon>Lactobacillaceae</taxon>
        <taxon>Limosilactobacillus</taxon>
    </lineage>
</organism>
<dbReference type="Pfam" id="PF03352">
    <property type="entry name" value="Adenine_glyco"/>
    <property type="match status" value="1"/>
</dbReference>
<gene>
    <name evidence="1" type="ORF">QUW44_07385</name>
</gene>
<dbReference type="EC" id="3.2.2.20" evidence="1"/>
<dbReference type="InterPro" id="IPR005019">
    <property type="entry name" value="Adenine_glyco"/>
</dbReference>
<dbReference type="PANTHER" id="PTHR30037">
    <property type="entry name" value="DNA-3-METHYLADENINE GLYCOSYLASE 1"/>
    <property type="match status" value="1"/>
</dbReference>
<proteinExistence type="predicted"/>
<evidence type="ECO:0000313" key="2">
    <source>
        <dbReference type="Proteomes" id="UP001529343"/>
    </source>
</evidence>
<sequence length="112" mass="13037">MPFRVTFFEDDVERLYQDKSIIRNRRKICAVINNARVVQRMHQNGQTLDDYVWQFVDHQPQRLILAPGEALPAQTAQSKAMAKQFKKNGFKFMGPTIMYSFMTAVGLVNARR</sequence>
<dbReference type="EMBL" id="JAUDDW010000030">
    <property type="protein sequence ID" value="MDM8266976.1"/>
    <property type="molecule type" value="Genomic_DNA"/>
</dbReference>
<evidence type="ECO:0000313" key="1">
    <source>
        <dbReference type="EMBL" id="MDM8266976.1"/>
    </source>
</evidence>
<dbReference type="InterPro" id="IPR052891">
    <property type="entry name" value="DNA-3mA_glycosylase"/>
</dbReference>
<dbReference type="GO" id="GO:0008725">
    <property type="term" value="F:DNA-3-methyladenine glycosylase activity"/>
    <property type="evidence" value="ECO:0007669"/>
    <property type="project" value="UniProtKB-EC"/>
</dbReference>